<evidence type="ECO:0000313" key="2">
    <source>
        <dbReference type="EMBL" id="HDR00116.1"/>
    </source>
</evidence>
<feature type="non-terminal residue" evidence="2">
    <location>
        <position position="791"/>
    </location>
</feature>
<evidence type="ECO:0000259" key="1">
    <source>
        <dbReference type="PROSITE" id="PS50927"/>
    </source>
</evidence>
<dbReference type="InterPro" id="IPR015915">
    <property type="entry name" value="Kelch-typ_b-propeller"/>
</dbReference>
<dbReference type="EMBL" id="DSBX01000283">
    <property type="protein sequence ID" value="HDR00116.1"/>
    <property type="molecule type" value="Genomic_DNA"/>
</dbReference>
<dbReference type="Gene3D" id="2.120.10.80">
    <property type="entry name" value="Kelch-type beta propeller"/>
    <property type="match status" value="1"/>
</dbReference>
<dbReference type="InterPro" id="IPR011047">
    <property type="entry name" value="Quinoprotein_ADH-like_sf"/>
</dbReference>
<feature type="domain" description="Bulb-type lectin" evidence="1">
    <location>
        <begin position="1"/>
        <end position="117"/>
    </location>
</feature>
<comment type="caution">
    <text evidence="2">The sequence shown here is derived from an EMBL/GenBank/DDBJ whole genome shotgun (WGS) entry which is preliminary data.</text>
</comment>
<dbReference type="InterPro" id="IPR014756">
    <property type="entry name" value="Ig_E-set"/>
</dbReference>
<dbReference type="Gene3D" id="2.130.10.10">
    <property type="entry name" value="YVTN repeat-like/Quinoprotein amine dehydrogenase"/>
    <property type="match status" value="1"/>
</dbReference>
<dbReference type="PANTHER" id="PTHR35580">
    <property type="entry name" value="CELL SURFACE GLYCOPROTEIN (S-LAYER PROTEIN)-LIKE PROTEIN"/>
    <property type="match status" value="1"/>
</dbReference>
<dbReference type="SUPFAM" id="SSF117281">
    <property type="entry name" value="Kelch motif"/>
    <property type="match status" value="1"/>
</dbReference>
<dbReference type="InterPro" id="IPR015943">
    <property type="entry name" value="WD40/YVTN_repeat-like_dom_sf"/>
</dbReference>
<organism evidence="2">
    <name type="scientific">candidate division WOR-3 bacterium</name>
    <dbReference type="NCBI Taxonomy" id="2052148"/>
    <lineage>
        <taxon>Bacteria</taxon>
        <taxon>Bacteria division WOR-3</taxon>
    </lineage>
</organism>
<accession>A0A7V0XFY1</accession>
<dbReference type="CDD" id="cd00102">
    <property type="entry name" value="IPT"/>
    <property type="match status" value="1"/>
</dbReference>
<protein>
    <recommendedName>
        <fullName evidence="1">Bulb-type lectin domain-containing protein</fullName>
    </recommendedName>
</protein>
<sequence>MRLVMAILVGVSAVASGQVEEFWVARYDSPEGGYDYAHDVVLDAAGDVYVTGPTYSSATGYDYLTVKYDGATGAELWTAHYSGPGNGSDVSRALALDRDGNVLVTGGSVNPGGYYDYATVKYDGATGTELWVARYDGPAGGSDLAWAIALDAAGDVYVTGQSVASGSGFDYLTVKYDGATGEELWVARYDGPGNGSDAASAIALDAAGNVHVTGQSFSSASGYDYATVKYDGATGGEVWVARYDGPAGGSDLASAIALDAAGNVHVTGQSFSSASGYDYATVKYDGATGTELWVARYDGPGNGPDASSAIALDAAGNVLVTGWSFGSGGSYDFATVKYVQDVTLTAITPNSGVRGATVPVTLTGTNFAEPVLVSISGTGVTATNVAVVSPAEIVADFEIGDSAATGIRDVTVSFGSLTSVPRSFRVRPPWPEGWHEAAPLPAQVGNRRDAVHRGGWLAVGPEGMIYAVKGNKLQDFYRYNPQADNWVDRAPVPLDPGRGRPLRQGSRGISDGDNSIYAVHGNNTTAFWRYDVSANTWFALADVPEGPSRKRVKGGGDVLHLENDGIEYVYLLKGDRDEFWRYRIPGDTWEPLARPPVGVRNRWKRDCWLVFDGENRIYAHKANYFNRTTLTHELWAYDVAGDSWLIADTLAGMPLFGQEGGRFKRKKAKDGGAGAYEDGVIYALKGGNTQQFWKYDVAADSWEESDTLPTFSPTTGKKRRVKQGGDLVSVGGDVFFALKGNKTVEFWRYVVPTGTAAQRPERSGVMAGVVPAGAPFVKLGPNPLAGGYATL</sequence>
<dbReference type="SUPFAM" id="SSF50998">
    <property type="entry name" value="Quinoprotein alcohol dehydrogenase-like"/>
    <property type="match status" value="1"/>
</dbReference>
<reference evidence="2" key="1">
    <citation type="journal article" date="2020" name="mSystems">
        <title>Genome- and Community-Level Interaction Insights into Carbon Utilization and Element Cycling Functions of Hydrothermarchaeota in Hydrothermal Sediment.</title>
        <authorList>
            <person name="Zhou Z."/>
            <person name="Liu Y."/>
            <person name="Xu W."/>
            <person name="Pan J."/>
            <person name="Luo Z.H."/>
            <person name="Li M."/>
        </authorList>
    </citation>
    <scope>NUCLEOTIDE SEQUENCE [LARGE SCALE GENOMIC DNA]</scope>
    <source>
        <strain evidence="2">SpSt-1182</strain>
    </source>
</reference>
<proteinExistence type="predicted"/>
<dbReference type="InterPro" id="IPR013783">
    <property type="entry name" value="Ig-like_fold"/>
</dbReference>
<name>A0A7V0XFY1_UNCW3</name>
<dbReference type="AlphaFoldDB" id="A0A7V0XFY1"/>
<dbReference type="SUPFAM" id="SSF81296">
    <property type="entry name" value="E set domains"/>
    <property type="match status" value="1"/>
</dbReference>
<dbReference type="PROSITE" id="PS50927">
    <property type="entry name" value="BULB_LECTIN"/>
    <property type="match status" value="1"/>
</dbReference>
<dbReference type="InterPro" id="IPR001480">
    <property type="entry name" value="Bulb-type_lectin_dom"/>
</dbReference>
<dbReference type="Proteomes" id="UP000885672">
    <property type="component" value="Unassembled WGS sequence"/>
</dbReference>
<dbReference type="Gene3D" id="2.60.40.10">
    <property type="entry name" value="Immunoglobulins"/>
    <property type="match status" value="1"/>
</dbReference>
<dbReference type="PANTHER" id="PTHR35580:SF1">
    <property type="entry name" value="PHYTASE-LIKE DOMAIN-CONTAINING PROTEIN"/>
    <property type="match status" value="1"/>
</dbReference>
<gene>
    <name evidence="2" type="ORF">ENN51_07535</name>
</gene>
<dbReference type="InterPro" id="IPR052918">
    <property type="entry name" value="Motility_Chemotaxis_Reg"/>
</dbReference>
<dbReference type="Gene3D" id="2.115.10.10">
    <property type="entry name" value="Tachylectin 2"/>
    <property type="match status" value="1"/>
</dbReference>